<reference evidence="2" key="1">
    <citation type="journal article" date="2015" name="Nature">
        <title>Complex archaea that bridge the gap between prokaryotes and eukaryotes.</title>
        <authorList>
            <person name="Spang A."/>
            <person name="Saw J.H."/>
            <person name="Jorgensen S.L."/>
            <person name="Zaremba-Niedzwiedzka K."/>
            <person name="Martijn J."/>
            <person name="Lind A.E."/>
            <person name="van Eijk R."/>
            <person name="Schleper C."/>
            <person name="Guy L."/>
            <person name="Ettema T.J."/>
        </authorList>
    </citation>
    <scope>NUCLEOTIDE SEQUENCE</scope>
</reference>
<accession>A0A0F9DLZ2</accession>
<keyword evidence="1" id="KW-0472">Membrane</keyword>
<gene>
    <name evidence="2" type="ORF">LCGC14_2261430</name>
</gene>
<dbReference type="EMBL" id="LAZR01031060">
    <property type="protein sequence ID" value="KKL54831.1"/>
    <property type="molecule type" value="Genomic_DNA"/>
</dbReference>
<evidence type="ECO:0000313" key="2">
    <source>
        <dbReference type="EMBL" id="KKL54831.1"/>
    </source>
</evidence>
<sequence>MNFRRRALRYIIMSWLIMAAVFTMGAVFGIPGYIVYTAYVERTRTEIPVNECNLPCRCKHLLGLGTWEWADCLGVGKK</sequence>
<proteinExistence type="predicted"/>
<protein>
    <submittedName>
        <fullName evidence="2">Uncharacterized protein</fullName>
    </submittedName>
</protein>
<keyword evidence="1" id="KW-0812">Transmembrane</keyword>
<keyword evidence="1" id="KW-1133">Transmembrane helix</keyword>
<organism evidence="2">
    <name type="scientific">marine sediment metagenome</name>
    <dbReference type="NCBI Taxonomy" id="412755"/>
    <lineage>
        <taxon>unclassified sequences</taxon>
        <taxon>metagenomes</taxon>
        <taxon>ecological metagenomes</taxon>
    </lineage>
</organism>
<comment type="caution">
    <text evidence="2">The sequence shown here is derived from an EMBL/GenBank/DDBJ whole genome shotgun (WGS) entry which is preliminary data.</text>
</comment>
<evidence type="ECO:0000256" key="1">
    <source>
        <dbReference type="SAM" id="Phobius"/>
    </source>
</evidence>
<feature type="transmembrane region" description="Helical" evidence="1">
    <location>
        <begin position="12"/>
        <end position="36"/>
    </location>
</feature>
<name>A0A0F9DLZ2_9ZZZZ</name>
<dbReference type="AlphaFoldDB" id="A0A0F9DLZ2"/>